<dbReference type="Pfam" id="PF02275">
    <property type="entry name" value="CBAH"/>
    <property type="match status" value="1"/>
</dbReference>
<dbReference type="InterPro" id="IPR029055">
    <property type="entry name" value="Ntn_hydrolases_N"/>
</dbReference>
<dbReference type="InterPro" id="IPR029132">
    <property type="entry name" value="CBAH/NAAA_C"/>
</dbReference>
<name>A0A2N6SNI1_9LACT</name>
<dbReference type="EC" id="3.5.1.24" evidence="5"/>
<dbReference type="AlphaFoldDB" id="A0A2N6SNI1"/>
<evidence type="ECO:0000313" key="12">
    <source>
        <dbReference type="Proteomes" id="UP000235682"/>
    </source>
</evidence>
<evidence type="ECO:0000256" key="7">
    <source>
        <dbReference type="ARBA" id="ARBA00044806"/>
    </source>
</evidence>
<comment type="catalytic activity">
    <reaction evidence="9">
        <text>taurodeoxycholate + H2O = deoxycholate + taurine</text>
        <dbReference type="Rhea" id="RHEA:47556"/>
        <dbReference type="ChEBI" id="CHEBI:15377"/>
        <dbReference type="ChEBI" id="CHEBI:23614"/>
        <dbReference type="ChEBI" id="CHEBI:36261"/>
        <dbReference type="ChEBI" id="CHEBI:507393"/>
    </reaction>
    <physiologicalReaction direction="left-to-right" evidence="9">
        <dbReference type="Rhea" id="RHEA:47557"/>
    </physiologicalReaction>
</comment>
<comment type="catalytic activity">
    <reaction evidence="8">
        <text>cholate + taurine = taurocholate + H2O</text>
        <dbReference type="Rhea" id="RHEA:47108"/>
        <dbReference type="ChEBI" id="CHEBI:15377"/>
        <dbReference type="ChEBI" id="CHEBI:29747"/>
        <dbReference type="ChEBI" id="CHEBI:36257"/>
        <dbReference type="ChEBI" id="CHEBI:507393"/>
    </reaction>
    <physiologicalReaction direction="right-to-left" evidence="8">
        <dbReference type="Rhea" id="RHEA:47110"/>
    </physiologicalReaction>
</comment>
<keyword evidence="4" id="KW-0443">Lipid metabolism</keyword>
<dbReference type="SUPFAM" id="SSF56235">
    <property type="entry name" value="N-terminal nucleophile aminohydrolases (Ntn hydrolases)"/>
    <property type="match status" value="1"/>
</dbReference>
<dbReference type="Proteomes" id="UP000235682">
    <property type="component" value="Unassembled WGS sequence"/>
</dbReference>
<evidence type="ECO:0000256" key="1">
    <source>
        <dbReference type="ARBA" id="ARBA00004860"/>
    </source>
</evidence>
<sequence>MCTSISYKTKDHYFGQNLDLDYSYHETVTITPRNKSFKLTHLNTIKQHLAMIGMAFVVDGYPLYYDATNEKGLSIAGLNFPDNAHYNESIEGKYNVGSFEFIPWILSTCSTVQQARKLLENVNITTDSFSEDLPPSPLHWMISDRKETIVFEQTAQGGTIYDNPVGVLTNNPTFDYHLEHLTDYMMCSSYPPQNNFSKELDLKPHCSGMGAIGLPGDLSSASRFVKAAFTKLNALSGDSESESVTQFFKILHSVEQQKGANRTKQDNESQWQSEYTIYTSCCNTDRGIYYYTTYNNSQISYIDMHQEDLDGTEVVSYDLIMTQQFHHQQ</sequence>
<evidence type="ECO:0000256" key="4">
    <source>
        <dbReference type="ARBA" id="ARBA00023098"/>
    </source>
</evidence>
<dbReference type="NCBIfam" id="NF038245">
    <property type="entry name" value="bile_salt_hydro"/>
    <property type="match status" value="1"/>
</dbReference>
<evidence type="ECO:0000256" key="2">
    <source>
        <dbReference type="ARBA" id="ARBA00006625"/>
    </source>
</evidence>
<comment type="pathway">
    <text evidence="1">Lipid metabolism; bile acid biosynthesis.</text>
</comment>
<dbReference type="InterPro" id="IPR047711">
    <property type="entry name" value="CBAH"/>
</dbReference>
<evidence type="ECO:0000256" key="5">
    <source>
        <dbReference type="ARBA" id="ARBA00044769"/>
    </source>
</evidence>
<organism evidence="11 12">
    <name type="scientific">Dolosicoccus paucivorans</name>
    <dbReference type="NCBI Taxonomy" id="84521"/>
    <lineage>
        <taxon>Bacteria</taxon>
        <taxon>Bacillati</taxon>
        <taxon>Bacillota</taxon>
        <taxon>Bacilli</taxon>
        <taxon>Lactobacillales</taxon>
        <taxon>Aerococcaceae</taxon>
        <taxon>Dolosicoccus</taxon>
    </lineage>
</organism>
<dbReference type="InterPro" id="IPR052193">
    <property type="entry name" value="Peptidase_C59"/>
</dbReference>
<proteinExistence type="inferred from homology"/>
<comment type="similarity">
    <text evidence="2">Belongs to the peptidase C59 family.</text>
</comment>
<protein>
    <recommendedName>
        <fullName evidence="5">choloylglycine hydrolase</fullName>
        <ecNumber evidence="5">3.5.1.24</ecNumber>
    </recommendedName>
    <alternativeName>
        <fullName evidence="6">Bile salt hydrolase</fullName>
    </alternativeName>
    <alternativeName>
        <fullName evidence="7">Choloylglycine hydrolase</fullName>
    </alternativeName>
</protein>
<dbReference type="RefSeq" id="WP_102227869.1">
    <property type="nucleotide sequence ID" value="NZ_PNFY01000022.1"/>
</dbReference>
<accession>A0A2N6SNI1</accession>
<dbReference type="PANTHER" id="PTHR35527:SF2">
    <property type="entry name" value="HYDROLASE"/>
    <property type="match status" value="1"/>
</dbReference>
<evidence type="ECO:0000256" key="6">
    <source>
        <dbReference type="ARBA" id="ARBA00044804"/>
    </source>
</evidence>
<dbReference type="OrthoDB" id="9794717at2"/>
<dbReference type="PANTHER" id="PTHR35527">
    <property type="entry name" value="CHOLOYLGLYCINE HYDROLASE"/>
    <property type="match status" value="1"/>
</dbReference>
<reference evidence="11 12" key="1">
    <citation type="submission" date="2017-09" db="EMBL/GenBank/DDBJ databases">
        <title>Bacterial strain isolated from the female urinary microbiota.</title>
        <authorList>
            <person name="Thomas-White K."/>
            <person name="Kumar N."/>
            <person name="Forster S."/>
            <person name="Putonti C."/>
            <person name="Lawley T."/>
            <person name="Wolfe A.J."/>
        </authorList>
    </citation>
    <scope>NUCLEOTIDE SEQUENCE [LARGE SCALE GENOMIC DNA]</scope>
    <source>
        <strain evidence="11 12">UMB0852</strain>
    </source>
</reference>
<evidence type="ECO:0000256" key="8">
    <source>
        <dbReference type="ARBA" id="ARBA00047285"/>
    </source>
</evidence>
<evidence type="ECO:0000256" key="3">
    <source>
        <dbReference type="ARBA" id="ARBA00022801"/>
    </source>
</evidence>
<keyword evidence="12" id="KW-1185">Reference proteome</keyword>
<comment type="caution">
    <text evidence="11">The sequence shown here is derived from an EMBL/GenBank/DDBJ whole genome shotgun (WGS) entry which is preliminary data.</text>
</comment>
<evidence type="ECO:0000256" key="9">
    <source>
        <dbReference type="ARBA" id="ARBA00048897"/>
    </source>
</evidence>
<evidence type="ECO:0000259" key="10">
    <source>
        <dbReference type="Pfam" id="PF02275"/>
    </source>
</evidence>
<gene>
    <name evidence="11" type="ORF">CJ205_03255</name>
</gene>
<keyword evidence="3 11" id="KW-0378">Hydrolase</keyword>
<evidence type="ECO:0000313" key="11">
    <source>
        <dbReference type="EMBL" id="PMC58612.1"/>
    </source>
</evidence>
<dbReference type="GO" id="GO:0006629">
    <property type="term" value="P:lipid metabolic process"/>
    <property type="evidence" value="ECO:0007669"/>
    <property type="project" value="UniProtKB-KW"/>
</dbReference>
<feature type="domain" description="Choloylglycine hydrolase/NAAA C-terminal" evidence="10">
    <location>
        <begin position="2"/>
        <end position="317"/>
    </location>
</feature>
<dbReference type="Gene3D" id="3.60.60.10">
    <property type="entry name" value="Penicillin V Acylase, Chain A"/>
    <property type="match status" value="1"/>
</dbReference>
<dbReference type="GO" id="GO:0045302">
    <property type="term" value="F:choloylglycine hydrolase activity"/>
    <property type="evidence" value="ECO:0007669"/>
    <property type="project" value="UniProtKB-EC"/>
</dbReference>
<dbReference type="CDD" id="cd00542">
    <property type="entry name" value="Ntn_PVA"/>
    <property type="match status" value="1"/>
</dbReference>
<dbReference type="STRING" id="84521.SAMN04487994_10058"/>
<dbReference type="EMBL" id="PNHE01000009">
    <property type="protein sequence ID" value="PMC58612.1"/>
    <property type="molecule type" value="Genomic_DNA"/>
</dbReference>